<dbReference type="RefSeq" id="WP_170195615.1">
    <property type="nucleotide sequence ID" value="NZ_JABBNB010000020.1"/>
</dbReference>
<feature type="domain" description="Cobalamin biosynthesis protein CobT VWA" evidence="1">
    <location>
        <begin position="348"/>
        <end position="545"/>
    </location>
</feature>
<dbReference type="InterPro" id="IPR051928">
    <property type="entry name" value="NorD/CobT"/>
</dbReference>
<organism evidence="2 3">
    <name type="scientific">Gordonia asplenii</name>
    <dbReference type="NCBI Taxonomy" id="2725283"/>
    <lineage>
        <taxon>Bacteria</taxon>
        <taxon>Bacillati</taxon>
        <taxon>Actinomycetota</taxon>
        <taxon>Actinomycetes</taxon>
        <taxon>Mycobacteriales</taxon>
        <taxon>Gordoniaceae</taxon>
        <taxon>Gordonia</taxon>
    </lineage>
</organism>
<reference evidence="2 3" key="1">
    <citation type="submission" date="2020-04" db="EMBL/GenBank/DDBJ databases">
        <title>Gordonia sp. nov. TBRC 11910.</title>
        <authorList>
            <person name="Suriyachadkun C."/>
        </authorList>
    </citation>
    <scope>NUCLEOTIDE SEQUENCE [LARGE SCALE GENOMIC DNA]</scope>
    <source>
        <strain evidence="2 3">TBRC 11910</strain>
    </source>
</reference>
<proteinExistence type="predicted"/>
<sequence length="557" mass="61634">MSKDAAAVRREQRIRELRASSIRALSGHRGVVFRGTDLYDSRRRIPVSVAHLNPPSERGAADAVALRLLYTDPEVHRELLPEHHVERLVFEMLEQFRVESLVPPEWAGVRRNVGDRFRQWAVEFEASPSAETASGLLLYALSQVSRSRITAEPIDEITQGVIEQTRFDMLTPFGASLADLRRNRHSQRRFGAIARQVAADIADLPLLQVESDPTSTTVSGIRWLIDLDSDDVEADPNAVATGSNRKPTSAGSDYHVFTRAYDEVRLMSALVRAELLVEYRQRIDALAQAGGVSPRLLGRQLARLFAAPHAESSEGGHQAGHLDARRLPQLVTSFNERNIFRVPQQVPRSDGAVTFLVDCSGSMKAYSESVAVLLDLFSRAFDLADIDCEILGFTTAAWNGGRTRKDWMRSGRPANPGRLNEIRHLVIKDADTPWRSAKLSIAGLLKLDLYREGVDGEAIEWACARLTSRERRRRVLVVISDGSPMDGATSLANGDQFLHRHLQDVLSRERSVAIAAIGVGVDLSLYYDHCTAVDLTDGVNRSVTRAVLSTITKAVVG</sequence>
<keyword evidence="3" id="KW-1185">Reference proteome</keyword>
<accession>A0A848KWT6</accession>
<dbReference type="InterPro" id="IPR025861">
    <property type="entry name" value="CobT_VWA_dom"/>
</dbReference>
<dbReference type="Gene3D" id="3.40.50.410">
    <property type="entry name" value="von Willebrand factor, type A domain"/>
    <property type="match status" value="1"/>
</dbReference>
<dbReference type="PANTHER" id="PTHR41248:SF1">
    <property type="entry name" value="NORD PROTEIN"/>
    <property type="match status" value="1"/>
</dbReference>
<dbReference type="Pfam" id="PF06213">
    <property type="entry name" value="CobT"/>
    <property type="match status" value="1"/>
</dbReference>
<dbReference type="AlphaFoldDB" id="A0A848KWT6"/>
<dbReference type="PIRSF" id="PIRSF031715">
    <property type="entry name" value="Cob_chel_CobT"/>
    <property type="match status" value="1"/>
</dbReference>
<comment type="caution">
    <text evidence="2">The sequence shown here is derived from an EMBL/GenBank/DDBJ whole genome shotgun (WGS) entry which is preliminary data.</text>
</comment>
<dbReference type="SUPFAM" id="SSF53300">
    <property type="entry name" value="vWA-like"/>
    <property type="match status" value="1"/>
</dbReference>
<protein>
    <submittedName>
        <fullName evidence="2">Cobalt chelatase</fullName>
    </submittedName>
</protein>
<dbReference type="InterPro" id="IPR006538">
    <property type="entry name" value="CobT"/>
</dbReference>
<dbReference type="GO" id="GO:0009236">
    <property type="term" value="P:cobalamin biosynthetic process"/>
    <property type="evidence" value="ECO:0007669"/>
    <property type="project" value="InterPro"/>
</dbReference>
<gene>
    <name evidence="2" type="ORF">HH308_17980</name>
</gene>
<evidence type="ECO:0000313" key="2">
    <source>
        <dbReference type="EMBL" id="NMO03106.1"/>
    </source>
</evidence>
<evidence type="ECO:0000313" key="3">
    <source>
        <dbReference type="Proteomes" id="UP000550729"/>
    </source>
</evidence>
<dbReference type="PANTHER" id="PTHR41248">
    <property type="entry name" value="NORD PROTEIN"/>
    <property type="match status" value="1"/>
</dbReference>
<dbReference type="InterPro" id="IPR036465">
    <property type="entry name" value="vWFA_dom_sf"/>
</dbReference>
<evidence type="ECO:0000259" key="1">
    <source>
        <dbReference type="Pfam" id="PF11775"/>
    </source>
</evidence>
<dbReference type="Pfam" id="PF11775">
    <property type="entry name" value="CobT_C"/>
    <property type="match status" value="1"/>
</dbReference>
<dbReference type="EMBL" id="JABBNB010000020">
    <property type="protein sequence ID" value="NMO03106.1"/>
    <property type="molecule type" value="Genomic_DNA"/>
</dbReference>
<name>A0A848KWT6_9ACTN</name>
<dbReference type="Proteomes" id="UP000550729">
    <property type="component" value="Unassembled WGS sequence"/>
</dbReference>